<organism evidence="2">
    <name type="scientific">uncultured Gemmatimonadaceae bacterium</name>
    <dbReference type="NCBI Taxonomy" id="246130"/>
    <lineage>
        <taxon>Bacteria</taxon>
        <taxon>Pseudomonadati</taxon>
        <taxon>Gemmatimonadota</taxon>
        <taxon>Gemmatimonadia</taxon>
        <taxon>Gemmatimonadales</taxon>
        <taxon>Gemmatimonadaceae</taxon>
        <taxon>environmental samples</taxon>
    </lineage>
</organism>
<reference evidence="2" key="1">
    <citation type="submission" date="2020-02" db="EMBL/GenBank/DDBJ databases">
        <authorList>
            <person name="Meier V. D."/>
        </authorList>
    </citation>
    <scope>NUCLEOTIDE SEQUENCE</scope>
    <source>
        <strain evidence="2">AVDCRST_MAG40</strain>
    </source>
</reference>
<evidence type="ECO:0000256" key="1">
    <source>
        <dbReference type="SAM" id="MobiDB-lite"/>
    </source>
</evidence>
<evidence type="ECO:0000313" key="2">
    <source>
        <dbReference type="EMBL" id="CAA9303557.1"/>
    </source>
</evidence>
<name>A0A6J4KEJ6_9BACT</name>
<proteinExistence type="predicted"/>
<gene>
    <name evidence="2" type="ORF">AVDCRST_MAG40-523</name>
</gene>
<dbReference type="AlphaFoldDB" id="A0A6J4KEJ6"/>
<dbReference type="EMBL" id="CADCTX010000149">
    <property type="protein sequence ID" value="CAA9303557.1"/>
    <property type="molecule type" value="Genomic_DNA"/>
</dbReference>
<protein>
    <submittedName>
        <fullName evidence="2">Uncharacterized protein</fullName>
    </submittedName>
</protein>
<feature type="region of interest" description="Disordered" evidence="1">
    <location>
        <begin position="15"/>
        <end position="56"/>
    </location>
</feature>
<feature type="compositionally biased region" description="Polar residues" evidence="1">
    <location>
        <begin position="35"/>
        <end position="46"/>
    </location>
</feature>
<accession>A0A6J4KEJ6</accession>
<feature type="non-terminal residue" evidence="2">
    <location>
        <position position="1"/>
    </location>
</feature>
<sequence length="90" mass="9120">WPPNRRAARAIGRVARPRAAPPLPATTPAWGCSSAGRSFSSPTRATGSIGGSAPRPGCCSCWCSSGPGPRSTACIDDCSAPAAGRRSRPN</sequence>
<feature type="non-terminal residue" evidence="2">
    <location>
        <position position="90"/>
    </location>
</feature>